<name>A0A2V0RJ38_9ZZZZ</name>
<dbReference type="AlphaFoldDB" id="A0A2V0RJ38"/>
<accession>A0A2V0RJ38</accession>
<dbReference type="EMBL" id="BDQE01000142">
    <property type="protein sequence ID" value="GBH22878.1"/>
    <property type="molecule type" value="Genomic_RNA"/>
</dbReference>
<comment type="caution">
    <text evidence="1">The sequence shown here is derived from an EMBL/GenBank/DDBJ whole genome shotgun (WGS) entry which is preliminary data.</text>
</comment>
<protein>
    <submittedName>
        <fullName evidence="1">Uncharacterized protein</fullName>
    </submittedName>
</protein>
<reference evidence="1" key="1">
    <citation type="submission" date="2017-04" db="EMBL/GenBank/DDBJ databases">
        <title>Unveiling RNA virosphere associated with marine microorganisms.</title>
        <authorList>
            <person name="Urayama S."/>
            <person name="Takaki Y."/>
            <person name="Nishi S."/>
            <person name="Yoshida Y."/>
            <person name="Deguchi S."/>
            <person name="Takai K."/>
            <person name="Nunoura T."/>
        </authorList>
    </citation>
    <scope>NUCLEOTIDE SEQUENCE</scope>
</reference>
<evidence type="ECO:0000313" key="1">
    <source>
        <dbReference type="EMBL" id="GBH22878.1"/>
    </source>
</evidence>
<proteinExistence type="predicted"/>
<organism evidence="1">
    <name type="scientific">viral metagenome</name>
    <dbReference type="NCBI Taxonomy" id="1070528"/>
    <lineage>
        <taxon>unclassified sequences</taxon>
        <taxon>metagenomes</taxon>
        <taxon>organismal metagenomes</taxon>
    </lineage>
</organism>
<sequence>MKQLLSKEGEEAFLSLEKQISQAFKKGDSPTLYLYDTDGESETQIASITLQRKSNRGFRLYDVDGKRFRVFSWLKKVNKQFPLVDEVVLDLGALDVTFDLDDKFIGLKFNVAEFVTKWNKRRVAKGKRPFKIPGGSEVKLDIFTKRNKF</sequence>